<feature type="compositionally biased region" description="Basic and acidic residues" evidence="1">
    <location>
        <begin position="73"/>
        <end position="82"/>
    </location>
</feature>
<keyword evidence="3" id="KW-1185">Reference proteome</keyword>
<evidence type="ECO:0000313" key="2">
    <source>
        <dbReference type="EMBL" id="KAJ1924407.1"/>
    </source>
</evidence>
<name>A0A9W8DUT8_9FUNG</name>
<sequence length="111" mass="12924">MLPVDLPKPKAKKPKVFITDTAAMLALINQAADKEDAKLGKRLERQNELKKRYKAQDDEARLKKQKRANQNEAKSRVIQEVKQRRKQRKQEDQAAEEKKARKSAKKTLRFA</sequence>
<evidence type="ECO:0000313" key="3">
    <source>
        <dbReference type="Proteomes" id="UP001150569"/>
    </source>
</evidence>
<feature type="compositionally biased region" description="Basic and acidic residues" evidence="1">
    <location>
        <begin position="89"/>
        <end position="99"/>
    </location>
</feature>
<evidence type="ECO:0000256" key="1">
    <source>
        <dbReference type="SAM" id="MobiDB-lite"/>
    </source>
</evidence>
<feature type="compositionally biased region" description="Basic and acidic residues" evidence="1">
    <location>
        <begin position="43"/>
        <end position="62"/>
    </location>
</feature>
<reference evidence="2" key="1">
    <citation type="submission" date="2022-07" db="EMBL/GenBank/DDBJ databases">
        <title>Phylogenomic reconstructions and comparative analyses of Kickxellomycotina fungi.</title>
        <authorList>
            <person name="Reynolds N.K."/>
            <person name="Stajich J.E."/>
            <person name="Barry K."/>
            <person name="Grigoriev I.V."/>
            <person name="Crous P."/>
            <person name="Smith M.E."/>
        </authorList>
    </citation>
    <scope>NUCLEOTIDE SEQUENCE</scope>
    <source>
        <strain evidence="2">RSA 861</strain>
    </source>
</reference>
<proteinExistence type="predicted"/>
<feature type="compositionally biased region" description="Basic residues" evidence="1">
    <location>
        <begin position="100"/>
        <end position="111"/>
    </location>
</feature>
<comment type="caution">
    <text evidence="2">The sequence shown here is derived from an EMBL/GenBank/DDBJ whole genome shotgun (WGS) entry which is preliminary data.</text>
</comment>
<protein>
    <submittedName>
        <fullName evidence="2">Uncharacterized protein</fullName>
    </submittedName>
</protein>
<dbReference type="EMBL" id="JANBPT010000275">
    <property type="protein sequence ID" value="KAJ1924407.1"/>
    <property type="molecule type" value="Genomic_DNA"/>
</dbReference>
<feature type="region of interest" description="Disordered" evidence="1">
    <location>
        <begin position="43"/>
        <end position="111"/>
    </location>
</feature>
<accession>A0A9W8DUT8</accession>
<dbReference type="Proteomes" id="UP001150569">
    <property type="component" value="Unassembled WGS sequence"/>
</dbReference>
<organism evidence="2 3">
    <name type="scientific">Tieghemiomyces parasiticus</name>
    <dbReference type="NCBI Taxonomy" id="78921"/>
    <lineage>
        <taxon>Eukaryota</taxon>
        <taxon>Fungi</taxon>
        <taxon>Fungi incertae sedis</taxon>
        <taxon>Zoopagomycota</taxon>
        <taxon>Kickxellomycotina</taxon>
        <taxon>Dimargaritomycetes</taxon>
        <taxon>Dimargaritales</taxon>
        <taxon>Dimargaritaceae</taxon>
        <taxon>Tieghemiomyces</taxon>
    </lineage>
</organism>
<gene>
    <name evidence="2" type="ORF">IWQ60_005221</name>
</gene>
<dbReference type="AlphaFoldDB" id="A0A9W8DUT8"/>